<dbReference type="EMBL" id="GAKP01000620">
    <property type="protein sequence ID" value="JAC58332.1"/>
    <property type="molecule type" value="Transcribed_RNA"/>
</dbReference>
<name>A0A034WVG2_BACDO</name>
<evidence type="ECO:0000256" key="1">
    <source>
        <dbReference type="SAM" id="MobiDB-lite"/>
    </source>
</evidence>
<dbReference type="AlphaFoldDB" id="A0A034WVG2"/>
<sequence length="126" mass="14154">MRSRFSTLFTSNAQTRHSTTAQHVKLATDHPTTERQNSSAHHLETAKGQRTTKNYEQPSLTPTIERSINTSHTVRYTSDQRPSHIPAAVGRLADFCCLLALRLVDTSTICCYSQSLTISIRYTSDQ</sequence>
<organism evidence="2">
    <name type="scientific">Bactrocera dorsalis</name>
    <name type="common">Oriental fruit fly</name>
    <name type="synonym">Dacus dorsalis</name>
    <dbReference type="NCBI Taxonomy" id="27457"/>
    <lineage>
        <taxon>Eukaryota</taxon>
        <taxon>Metazoa</taxon>
        <taxon>Ecdysozoa</taxon>
        <taxon>Arthropoda</taxon>
        <taxon>Hexapoda</taxon>
        <taxon>Insecta</taxon>
        <taxon>Pterygota</taxon>
        <taxon>Neoptera</taxon>
        <taxon>Endopterygota</taxon>
        <taxon>Diptera</taxon>
        <taxon>Brachycera</taxon>
        <taxon>Muscomorpha</taxon>
        <taxon>Tephritoidea</taxon>
        <taxon>Tephritidae</taxon>
        <taxon>Bactrocera</taxon>
        <taxon>Bactrocera</taxon>
    </lineage>
</organism>
<accession>A0A034WVG2</accession>
<feature type="non-terminal residue" evidence="2">
    <location>
        <position position="126"/>
    </location>
</feature>
<evidence type="ECO:0000313" key="2">
    <source>
        <dbReference type="EMBL" id="JAC58332.1"/>
    </source>
</evidence>
<feature type="compositionally biased region" description="Polar residues" evidence="1">
    <location>
        <begin position="1"/>
        <end position="22"/>
    </location>
</feature>
<feature type="region of interest" description="Disordered" evidence="1">
    <location>
        <begin position="1"/>
        <end position="53"/>
    </location>
</feature>
<reference evidence="2" key="1">
    <citation type="journal article" date="2014" name="BMC Genomics">
        <title>Characterizing the developmental transcriptome of the oriental fruit fly, Bactrocera dorsalis (Diptera: Tephritidae) through comparative genomic analysis with Drosophila melanogaster utilizing modENCODE datasets.</title>
        <authorList>
            <person name="Geib S.M."/>
            <person name="Calla B."/>
            <person name="Hall B."/>
            <person name="Hou S."/>
            <person name="Manoukis N.C."/>
        </authorList>
    </citation>
    <scope>NUCLEOTIDE SEQUENCE</scope>
    <source>
        <strain evidence="2">Punador</strain>
    </source>
</reference>
<proteinExistence type="predicted"/>
<protein>
    <submittedName>
        <fullName evidence="2">Uncharacterized protein</fullName>
    </submittedName>
</protein>